<dbReference type="Gene3D" id="2.60.40.3510">
    <property type="match status" value="1"/>
</dbReference>
<reference evidence="1 2" key="1">
    <citation type="submission" date="2024-05" db="EMBL/GenBank/DDBJ databases">
        <title>Genome sequencing and assembly of Indian major carp, Cirrhinus mrigala (Hamilton, 1822).</title>
        <authorList>
            <person name="Mohindra V."/>
            <person name="Chowdhury L.M."/>
            <person name="Lal K."/>
            <person name="Jena J.K."/>
        </authorList>
    </citation>
    <scope>NUCLEOTIDE SEQUENCE [LARGE SCALE GENOMIC DNA]</scope>
    <source>
        <strain evidence="1">CM1030</strain>
        <tissue evidence="1">Blood</tissue>
    </source>
</reference>
<dbReference type="EMBL" id="JAMKFB020000013">
    <property type="protein sequence ID" value="KAL0178216.1"/>
    <property type="molecule type" value="Genomic_DNA"/>
</dbReference>
<accession>A0ABD0Q043</accession>
<feature type="non-terminal residue" evidence="1">
    <location>
        <position position="51"/>
    </location>
</feature>
<proteinExistence type="predicted"/>
<organism evidence="1 2">
    <name type="scientific">Cirrhinus mrigala</name>
    <name type="common">Mrigala</name>
    <dbReference type="NCBI Taxonomy" id="683832"/>
    <lineage>
        <taxon>Eukaryota</taxon>
        <taxon>Metazoa</taxon>
        <taxon>Chordata</taxon>
        <taxon>Craniata</taxon>
        <taxon>Vertebrata</taxon>
        <taxon>Euteleostomi</taxon>
        <taxon>Actinopterygii</taxon>
        <taxon>Neopterygii</taxon>
        <taxon>Teleostei</taxon>
        <taxon>Ostariophysi</taxon>
        <taxon>Cypriniformes</taxon>
        <taxon>Cyprinidae</taxon>
        <taxon>Labeoninae</taxon>
        <taxon>Labeonini</taxon>
        <taxon>Cirrhinus</taxon>
    </lineage>
</organism>
<feature type="non-terminal residue" evidence="1">
    <location>
        <position position="1"/>
    </location>
</feature>
<evidence type="ECO:0000313" key="1">
    <source>
        <dbReference type="EMBL" id="KAL0178216.1"/>
    </source>
</evidence>
<comment type="caution">
    <text evidence="1">The sequence shown here is derived from an EMBL/GenBank/DDBJ whole genome shotgun (WGS) entry which is preliminary data.</text>
</comment>
<gene>
    <name evidence="1" type="ORF">M9458_027110</name>
</gene>
<keyword evidence="2" id="KW-1185">Reference proteome</keyword>
<dbReference type="Proteomes" id="UP001529510">
    <property type="component" value="Unassembled WGS sequence"/>
</dbReference>
<sequence length="51" mass="6061">DDLLIERSVNRGEMNPGEERQLIQYKGRTASIQYSVRVRCDRHYYGNKCNK</sequence>
<evidence type="ECO:0000313" key="2">
    <source>
        <dbReference type="Proteomes" id="UP001529510"/>
    </source>
</evidence>
<name>A0ABD0Q043_CIRMR</name>
<protein>
    <submittedName>
        <fullName evidence="1">Uncharacterized protein</fullName>
    </submittedName>
</protein>
<dbReference type="AlphaFoldDB" id="A0ABD0Q043"/>